<dbReference type="Gene3D" id="3.10.50.40">
    <property type="match status" value="1"/>
</dbReference>
<dbReference type="PROSITE" id="PS50059">
    <property type="entry name" value="FKBP_PPIASE"/>
    <property type="match status" value="1"/>
</dbReference>
<evidence type="ECO:0000313" key="9">
    <source>
        <dbReference type="EMBL" id="EMI54443.1"/>
    </source>
</evidence>
<accession>M5UEK7</accession>
<keyword evidence="3 5" id="KW-0697">Rotamase</keyword>
<evidence type="ECO:0000256" key="2">
    <source>
        <dbReference type="ARBA" id="ARBA00006577"/>
    </source>
</evidence>
<feature type="chain" id="PRO_5004073084" description="Peptidyl-prolyl cis-trans isomerase" evidence="7">
    <location>
        <begin position="31"/>
        <end position="241"/>
    </location>
</feature>
<comment type="catalytic activity">
    <reaction evidence="1 5 6">
        <text>[protein]-peptidylproline (omega=180) = [protein]-peptidylproline (omega=0)</text>
        <dbReference type="Rhea" id="RHEA:16237"/>
        <dbReference type="Rhea" id="RHEA-COMP:10747"/>
        <dbReference type="Rhea" id="RHEA-COMP:10748"/>
        <dbReference type="ChEBI" id="CHEBI:83833"/>
        <dbReference type="ChEBI" id="CHEBI:83834"/>
        <dbReference type="EC" id="5.2.1.8"/>
    </reaction>
</comment>
<dbReference type="Pfam" id="PF01346">
    <property type="entry name" value="FKBP_N"/>
    <property type="match status" value="1"/>
</dbReference>
<dbReference type="Gene3D" id="1.10.287.460">
    <property type="entry name" value="Peptidyl-prolyl cis-trans isomerase, FKBP-type, N-terminal domain"/>
    <property type="match status" value="1"/>
</dbReference>
<dbReference type="GO" id="GO:0003755">
    <property type="term" value="F:peptidyl-prolyl cis-trans isomerase activity"/>
    <property type="evidence" value="ECO:0007669"/>
    <property type="project" value="UniProtKB-UniRule"/>
</dbReference>
<dbReference type="GO" id="GO:0006457">
    <property type="term" value="P:protein folding"/>
    <property type="evidence" value="ECO:0007669"/>
    <property type="project" value="InterPro"/>
</dbReference>
<dbReference type="InterPro" id="IPR036944">
    <property type="entry name" value="PPIase_FKBP_N_sf"/>
</dbReference>
<feature type="signal peptide" evidence="7">
    <location>
        <begin position="1"/>
        <end position="30"/>
    </location>
</feature>
<dbReference type="Pfam" id="PF00254">
    <property type="entry name" value="FKBP_C"/>
    <property type="match status" value="1"/>
</dbReference>
<reference evidence="9 10" key="1">
    <citation type="journal article" date="2013" name="Mar. Genomics">
        <title>Expression of sulfatases in Rhodopirellula baltica and the diversity of sulfatases in the genus Rhodopirellula.</title>
        <authorList>
            <person name="Wegner C.E."/>
            <person name="Richter-Heitmann T."/>
            <person name="Klindworth A."/>
            <person name="Klockow C."/>
            <person name="Richter M."/>
            <person name="Achstetter T."/>
            <person name="Glockner F.O."/>
            <person name="Harder J."/>
        </authorList>
    </citation>
    <scope>NUCLEOTIDE SEQUENCE [LARGE SCALE GENOMIC DNA]</scope>
    <source>
        <strain evidence="9 10">SM41</strain>
    </source>
</reference>
<dbReference type="SUPFAM" id="SSF54534">
    <property type="entry name" value="FKBP-like"/>
    <property type="match status" value="1"/>
</dbReference>
<sequence length="241" mass="26389">MDDFKLMRFTLLSLSLLALLTMTTSTSGQDADTQVDDTVGYFLGFSVGQSFAQQGFQSSDFTIEGMQQGLSDALSGEAPALTDEQLATVQGKIQAILQKRQNARAEEMRKQAVLNLEKSNVWMEQNGKADGVKDLAKGIQYKVIKEGEGGSPSPQDTVRVHYTGKLTNGEVFDSSVARGEPAEFPVNGVIQGWQLALQKMKVGSKWMLYIPPDMAYGERGSMPKIGPNEVLIFEVELLEIL</sequence>
<dbReference type="EMBL" id="ANOH01000278">
    <property type="protein sequence ID" value="EMI54443.1"/>
    <property type="molecule type" value="Genomic_DNA"/>
</dbReference>
<gene>
    <name evidence="9" type="ORF">RSSM_04154</name>
</gene>
<dbReference type="PANTHER" id="PTHR43811:SF19">
    <property type="entry name" value="39 KDA FK506-BINDING NUCLEAR PROTEIN"/>
    <property type="match status" value="1"/>
</dbReference>
<evidence type="ECO:0000259" key="8">
    <source>
        <dbReference type="PROSITE" id="PS50059"/>
    </source>
</evidence>
<evidence type="ECO:0000256" key="6">
    <source>
        <dbReference type="RuleBase" id="RU003915"/>
    </source>
</evidence>
<evidence type="ECO:0000256" key="5">
    <source>
        <dbReference type="PROSITE-ProRule" id="PRU00277"/>
    </source>
</evidence>
<keyword evidence="7" id="KW-0732">Signal</keyword>
<dbReference type="EC" id="5.2.1.8" evidence="6"/>
<organism evidence="9 10">
    <name type="scientific">Rhodopirellula sallentina SM41</name>
    <dbReference type="NCBI Taxonomy" id="1263870"/>
    <lineage>
        <taxon>Bacteria</taxon>
        <taxon>Pseudomonadati</taxon>
        <taxon>Planctomycetota</taxon>
        <taxon>Planctomycetia</taxon>
        <taxon>Pirellulales</taxon>
        <taxon>Pirellulaceae</taxon>
        <taxon>Rhodopirellula</taxon>
    </lineage>
</organism>
<comment type="similarity">
    <text evidence="2 6">Belongs to the FKBP-type PPIase family.</text>
</comment>
<comment type="caution">
    <text evidence="9">The sequence shown here is derived from an EMBL/GenBank/DDBJ whole genome shotgun (WGS) entry which is preliminary data.</text>
</comment>
<keyword evidence="10" id="KW-1185">Reference proteome</keyword>
<evidence type="ECO:0000313" key="10">
    <source>
        <dbReference type="Proteomes" id="UP000011885"/>
    </source>
</evidence>
<dbReference type="InterPro" id="IPR000774">
    <property type="entry name" value="PPIase_FKBP_N"/>
</dbReference>
<name>M5UEK7_9BACT</name>
<dbReference type="Proteomes" id="UP000011885">
    <property type="component" value="Unassembled WGS sequence"/>
</dbReference>
<dbReference type="PANTHER" id="PTHR43811">
    <property type="entry name" value="FKBP-TYPE PEPTIDYL-PROLYL CIS-TRANS ISOMERASE FKPA"/>
    <property type="match status" value="1"/>
</dbReference>
<protein>
    <recommendedName>
        <fullName evidence="6">Peptidyl-prolyl cis-trans isomerase</fullName>
        <ecNumber evidence="6">5.2.1.8</ecNumber>
    </recommendedName>
</protein>
<dbReference type="InterPro" id="IPR046357">
    <property type="entry name" value="PPIase_dom_sf"/>
</dbReference>
<feature type="domain" description="PPIase FKBP-type" evidence="8">
    <location>
        <begin position="155"/>
        <end position="241"/>
    </location>
</feature>
<evidence type="ECO:0000256" key="3">
    <source>
        <dbReference type="ARBA" id="ARBA00023110"/>
    </source>
</evidence>
<dbReference type="FunFam" id="3.10.50.40:FF:000006">
    <property type="entry name" value="Peptidyl-prolyl cis-trans isomerase"/>
    <property type="match status" value="1"/>
</dbReference>
<evidence type="ECO:0000256" key="4">
    <source>
        <dbReference type="ARBA" id="ARBA00023235"/>
    </source>
</evidence>
<evidence type="ECO:0000256" key="1">
    <source>
        <dbReference type="ARBA" id="ARBA00000971"/>
    </source>
</evidence>
<dbReference type="AlphaFoldDB" id="M5UEK7"/>
<dbReference type="InterPro" id="IPR001179">
    <property type="entry name" value="PPIase_FKBP_dom"/>
</dbReference>
<dbReference type="PATRIC" id="fig|1263870.3.peg.4400"/>
<proteinExistence type="inferred from homology"/>
<evidence type="ECO:0000256" key="7">
    <source>
        <dbReference type="SAM" id="SignalP"/>
    </source>
</evidence>
<keyword evidence="4 5" id="KW-0413">Isomerase</keyword>